<evidence type="ECO:0000313" key="3">
    <source>
        <dbReference type="Proteomes" id="UP000644507"/>
    </source>
</evidence>
<proteinExistence type="predicted"/>
<sequence>MLKNYVLVDYENVQPLAESLDEVADEQFSVFVFVGNSQNRLSYDFVSSFQRLRGGGEYIKISGNGKNALDFHIACYLGVLAMKDPKAYFHVVSKDTGYDPLLEHLREKTIRVKRVAAIEGIPVVKFRKEISKMNPRQKGEKFLARLRKGNASRPASEQAMRSALRAFYQRQLSDEEFEQVLRFVKNSEFVSIADGKVAYAE</sequence>
<reference evidence="2" key="1">
    <citation type="journal article" date="2014" name="Int. J. Syst. Evol. Microbiol.">
        <title>Complete genome sequence of Corynebacterium casei LMG S-19264T (=DSM 44701T), isolated from a smear-ripened cheese.</title>
        <authorList>
            <consortium name="US DOE Joint Genome Institute (JGI-PGF)"/>
            <person name="Walter F."/>
            <person name="Albersmeier A."/>
            <person name="Kalinowski J."/>
            <person name="Ruckert C."/>
        </authorList>
    </citation>
    <scope>NUCLEOTIDE SEQUENCE</scope>
    <source>
        <strain evidence="2">KCTC 12988</strain>
    </source>
</reference>
<dbReference type="RefSeq" id="WP_411847615.1">
    <property type="nucleotide sequence ID" value="NZ_CP151838.1"/>
</dbReference>
<dbReference type="AlphaFoldDB" id="A0A918TL57"/>
<evidence type="ECO:0000313" key="2">
    <source>
        <dbReference type="EMBL" id="GHC50653.1"/>
    </source>
</evidence>
<reference evidence="2" key="2">
    <citation type="submission" date="2020-09" db="EMBL/GenBank/DDBJ databases">
        <authorList>
            <person name="Sun Q."/>
            <person name="Kim S."/>
        </authorList>
    </citation>
    <scope>NUCLEOTIDE SEQUENCE</scope>
    <source>
        <strain evidence="2">KCTC 12988</strain>
    </source>
</reference>
<protein>
    <recommendedName>
        <fullName evidence="1">PIN-like domain-containing protein</fullName>
    </recommendedName>
</protein>
<evidence type="ECO:0000259" key="1">
    <source>
        <dbReference type="Pfam" id="PF18475"/>
    </source>
</evidence>
<dbReference type="EMBL" id="BMXI01000006">
    <property type="protein sequence ID" value="GHC50653.1"/>
    <property type="molecule type" value="Genomic_DNA"/>
</dbReference>
<comment type="caution">
    <text evidence="2">The sequence shown here is derived from an EMBL/GenBank/DDBJ whole genome shotgun (WGS) entry which is preliminary data.</text>
</comment>
<gene>
    <name evidence="2" type="ORF">GCM10007100_15930</name>
</gene>
<name>A0A918TL57_9BACT</name>
<dbReference type="Proteomes" id="UP000644507">
    <property type="component" value="Unassembled WGS sequence"/>
</dbReference>
<dbReference type="InterPro" id="IPR041494">
    <property type="entry name" value="PIN7"/>
</dbReference>
<dbReference type="Pfam" id="PF18475">
    <property type="entry name" value="PIN7"/>
    <property type="match status" value="1"/>
</dbReference>
<accession>A0A918TL57</accession>
<organism evidence="2 3">
    <name type="scientific">Roseibacillus persicicus</name>
    <dbReference type="NCBI Taxonomy" id="454148"/>
    <lineage>
        <taxon>Bacteria</taxon>
        <taxon>Pseudomonadati</taxon>
        <taxon>Verrucomicrobiota</taxon>
        <taxon>Verrucomicrobiia</taxon>
        <taxon>Verrucomicrobiales</taxon>
        <taxon>Verrucomicrobiaceae</taxon>
        <taxon>Roseibacillus</taxon>
    </lineage>
</organism>
<keyword evidence="3" id="KW-1185">Reference proteome</keyword>
<feature type="domain" description="PIN-like" evidence="1">
    <location>
        <begin position="7"/>
        <end position="108"/>
    </location>
</feature>